<dbReference type="EMBL" id="KQ981064">
    <property type="protein sequence ID" value="KYN09861.1"/>
    <property type="molecule type" value="Genomic_DNA"/>
</dbReference>
<reference evidence="1 2" key="1">
    <citation type="submission" date="2015-09" db="EMBL/GenBank/DDBJ databases">
        <title>Trachymyrmex cornetzi WGS genome.</title>
        <authorList>
            <person name="Nygaard S."/>
            <person name="Hu H."/>
            <person name="Boomsma J."/>
            <person name="Zhang G."/>
        </authorList>
    </citation>
    <scope>NUCLEOTIDE SEQUENCE [LARGE SCALE GENOMIC DNA]</scope>
    <source>
        <strain evidence="1">Tcor2-1</strain>
        <tissue evidence="1">Whole body</tissue>
    </source>
</reference>
<gene>
    <name evidence="1" type="ORF">ALC57_17984</name>
</gene>
<organism evidence="1 2">
    <name type="scientific">Trachymyrmex cornetzi</name>
    <dbReference type="NCBI Taxonomy" id="471704"/>
    <lineage>
        <taxon>Eukaryota</taxon>
        <taxon>Metazoa</taxon>
        <taxon>Ecdysozoa</taxon>
        <taxon>Arthropoda</taxon>
        <taxon>Hexapoda</taxon>
        <taxon>Insecta</taxon>
        <taxon>Pterygota</taxon>
        <taxon>Neoptera</taxon>
        <taxon>Endopterygota</taxon>
        <taxon>Hymenoptera</taxon>
        <taxon>Apocrita</taxon>
        <taxon>Aculeata</taxon>
        <taxon>Formicoidea</taxon>
        <taxon>Formicidae</taxon>
        <taxon>Myrmicinae</taxon>
        <taxon>Trachymyrmex</taxon>
    </lineage>
</organism>
<evidence type="ECO:0000313" key="1">
    <source>
        <dbReference type="EMBL" id="KYN09861.1"/>
    </source>
</evidence>
<proteinExistence type="predicted"/>
<name>A0A151ISW9_9HYME</name>
<dbReference type="Proteomes" id="UP000078492">
    <property type="component" value="Unassembled WGS sequence"/>
</dbReference>
<evidence type="ECO:0000313" key="2">
    <source>
        <dbReference type="Proteomes" id="UP000078492"/>
    </source>
</evidence>
<accession>A0A151ISW9</accession>
<keyword evidence="2" id="KW-1185">Reference proteome</keyword>
<dbReference type="AlphaFoldDB" id="A0A151ISW9"/>
<protein>
    <submittedName>
        <fullName evidence="1">Uncharacterized protein</fullName>
    </submittedName>
</protein>
<sequence>MSIMECNLETVIYFIEWIVTAVVQDDNLRQRKRITTLRCTPTTRCLSRKRFIVPRVNTSRLVHLTEGRRCAKSSSHR</sequence>